<name>A0A1G2FF85_9BACT</name>
<feature type="transmembrane region" description="Helical" evidence="1">
    <location>
        <begin position="20"/>
        <end position="42"/>
    </location>
</feature>
<evidence type="ECO:0000256" key="1">
    <source>
        <dbReference type="SAM" id="Phobius"/>
    </source>
</evidence>
<evidence type="ECO:0008006" key="4">
    <source>
        <dbReference type="Google" id="ProtNLM"/>
    </source>
</evidence>
<dbReference type="EMBL" id="MHNB01000026">
    <property type="protein sequence ID" value="OGZ36462.1"/>
    <property type="molecule type" value="Genomic_DNA"/>
</dbReference>
<dbReference type="STRING" id="1801997.A3J64_02440"/>
<proteinExistence type="predicted"/>
<accession>A0A1G2FF85</accession>
<dbReference type="AlphaFoldDB" id="A0A1G2FF85"/>
<gene>
    <name evidence="2" type="ORF">A3J64_02440</name>
</gene>
<dbReference type="Proteomes" id="UP000177061">
    <property type="component" value="Unassembled WGS sequence"/>
</dbReference>
<evidence type="ECO:0000313" key="2">
    <source>
        <dbReference type="EMBL" id="OGZ36462.1"/>
    </source>
</evidence>
<keyword evidence="1" id="KW-0472">Membrane</keyword>
<sequence>MKNQESRIKNQEYSQGQAVITAVIFLLLISLAVIFGLVSPVLRESKISRDLILSKQSYFLAEAGAEDLVYRLKTGRQYNINENLELNGFSAAVATVDLSGDEKEIISTADVFNLIRKIKIKLTTDSGVSFHYGLQVGEGGLVMENNSLVSGNVYSNGPVQGFNSNLVKGDVVSAGPDGLVDGIYATSSVYSHNISNTTIDGDAYYVDIFNSTVGGILYPNSSDQATSTLPIPDSTIEEWENAAALSEITSPCPYVIKSDISLGPIKIACDLKIQGSPIVTLFGPVWVTGNLEIENSAVIRLDSSLGKKSVAIIADNPSNRLENSRVMLKNSVRFEDSGIAGSYILVISQNNSSENGGSERAIETENSVSGDLLLYASHGEILLKNHANYLKEAAGYKIKLQNTANVIYETGLADLLFKSGPGGGYKISGWREIE</sequence>
<keyword evidence="1" id="KW-1133">Transmembrane helix</keyword>
<organism evidence="2 3">
    <name type="scientific">Candidatus Portnoybacteria bacterium RIFCSPHIGHO2_12_FULL_38_9</name>
    <dbReference type="NCBI Taxonomy" id="1801997"/>
    <lineage>
        <taxon>Bacteria</taxon>
        <taxon>Candidatus Portnoyibacteriota</taxon>
    </lineage>
</organism>
<comment type="caution">
    <text evidence="2">The sequence shown here is derived from an EMBL/GenBank/DDBJ whole genome shotgun (WGS) entry which is preliminary data.</text>
</comment>
<reference evidence="2 3" key="1">
    <citation type="journal article" date="2016" name="Nat. Commun.">
        <title>Thousands of microbial genomes shed light on interconnected biogeochemical processes in an aquifer system.</title>
        <authorList>
            <person name="Anantharaman K."/>
            <person name="Brown C.T."/>
            <person name="Hug L.A."/>
            <person name="Sharon I."/>
            <person name="Castelle C.J."/>
            <person name="Probst A.J."/>
            <person name="Thomas B.C."/>
            <person name="Singh A."/>
            <person name="Wilkins M.J."/>
            <person name="Karaoz U."/>
            <person name="Brodie E.L."/>
            <person name="Williams K.H."/>
            <person name="Hubbard S.S."/>
            <person name="Banfield J.F."/>
        </authorList>
    </citation>
    <scope>NUCLEOTIDE SEQUENCE [LARGE SCALE GENOMIC DNA]</scope>
</reference>
<protein>
    <recommendedName>
        <fullName evidence="4">Type 4 fimbrial biogenesis protein PilX N-terminal domain-containing protein</fullName>
    </recommendedName>
</protein>
<evidence type="ECO:0000313" key="3">
    <source>
        <dbReference type="Proteomes" id="UP000177061"/>
    </source>
</evidence>
<keyword evidence="1" id="KW-0812">Transmembrane</keyword>